<evidence type="ECO:0000313" key="3">
    <source>
        <dbReference type="Proteomes" id="UP001219862"/>
    </source>
</evidence>
<sequence length="176" mass="19587">MISQLLAVVEVDKADRVVCQAVGCGHGVFRRIHVVRHGDGSLGVYGSDCFGKLFGQLANKAPQYGSGDGRELTPEERLMLAENTERLVAQFEAEYQALAAQERLRREQQEMVERAAQERAERLRAEAERRRPPAPAEIASVERAAKALVRQKFNVDPDAPGWRGLVLVEARKLLGR</sequence>
<keyword evidence="1" id="KW-0175">Coiled coil</keyword>
<evidence type="ECO:0000313" key="2">
    <source>
        <dbReference type="EMBL" id="MDC8786307.1"/>
    </source>
</evidence>
<reference evidence="2 3" key="1">
    <citation type="submission" date="2022-10" db="EMBL/GenBank/DDBJ databases">
        <title>paucibacter sp. hw8 Genome sequencing.</title>
        <authorList>
            <person name="Park S."/>
        </authorList>
    </citation>
    <scope>NUCLEOTIDE SEQUENCE [LARGE SCALE GENOMIC DNA]</scope>
    <source>
        <strain evidence="3">hw8</strain>
    </source>
</reference>
<comment type="caution">
    <text evidence="2">The sequence shown here is derived from an EMBL/GenBank/DDBJ whole genome shotgun (WGS) entry which is preliminary data.</text>
</comment>
<accession>A0ABT5KX05</accession>
<gene>
    <name evidence="2" type="ORF">PRZ01_14020</name>
</gene>
<evidence type="ECO:0000256" key="1">
    <source>
        <dbReference type="SAM" id="Coils"/>
    </source>
</evidence>
<dbReference type="EMBL" id="JAQQXS010000012">
    <property type="protein sequence ID" value="MDC8786307.1"/>
    <property type="molecule type" value="Genomic_DNA"/>
</dbReference>
<feature type="coiled-coil region" evidence="1">
    <location>
        <begin position="81"/>
        <end position="128"/>
    </location>
</feature>
<proteinExistence type="predicted"/>
<dbReference type="Proteomes" id="UP001219862">
    <property type="component" value="Unassembled WGS sequence"/>
</dbReference>
<dbReference type="RefSeq" id="WP_273597422.1">
    <property type="nucleotide sequence ID" value="NZ_JAQQXS010000012.1"/>
</dbReference>
<keyword evidence="3" id="KW-1185">Reference proteome</keyword>
<name>A0ABT5KX05_9BURK</name>
<protein>
    <submittedName>
        <fullName evidence="2">Uncharacterized protein</fullName>
    </submittedName>
</protein>
<organism evidence="2 3">
    <name type="scientific">Roseateles koreensis</name>
    <dbReference type="NCBI Taxonomy" id="2987526"/>
    <lineage>
        <taxon>Bacteria</taxon>
        <taxon>Pseudomonadati</taxon>
        <taxon>Pseudomonadota</taxon>
        <taxon>Betaproteobacteria</taxon>
        <taxon>Burkholderiales</taxon>
        <taxon>Sphaerotilaceae</taxon>
        <taxon>Roseateles</taxon>
    </lineage>
</organism>